<comment type="caution">
    <text evidence="2">The sequence shown here is derived from an EMBL/GenBank/DDBJ whole genome shotgun (WGS) entry which is preliminary data.</text>
</comment>
<evidence type="ECO:0000256" key="1">
    <source>
        <dbReference type="SAM" id="MobiDB-lite"/>
    </source>
</evidence>
<name>A0AA88MSC6_CHASR</name>
<keyword evidence="3" id="KW-1185">Reference proteome</keyword>
<gene>
    <name evidence="2" type="ORF">Q5P01_010859</name>
</gene>
<proteinExistence type="predicted"/>
<accession>A0AA88MSC6</accession>
<dbReference type="Proteomes" id="UP001187415">
    <property type="component" value="Unassembled WGS sequence"/>
</dbReference>
<sequence length="147" mass="16178">MMEEPANRSSGAFTSQNSSLSSLDYSDLTLSQPALPASEAGVGEDKESALFESPTPTSLDQRFGSDAEDLSQWQSEFRGQIRALRQWLKSMEMRLACSGPQVESSKEQMMWLNYSIPKWLNPPLNHDCDFQYPGSPTGPGEPSGEAP</sequence>
<protein>
    <submittedName>
        <fullName evidence="2">Uncharacterized protein</fullName>
    </submittedName>
</protein>
<evidence type="ECO:0000313" key="3">
    <source>
        <dbReference type="Proteomes" id="UP001187415"/>
    </source>
</evidence>
<dbReference type="EMBL" id="JAUPFM010000008">
    <property type="protein sequence ID" value="KAK2844200.1"/>
    <property type="molecule type" value="Genomic_DNA"/>
</dbReference>
<dbReference type="AlphaFoldDB" id="A0AA88MSC6"/>
<evidence type="ECO:0000313" key="2">
    <source>
        <dbReference type="EMBL" id="KAK2844200.1"/>
    </source>
</evidence>
<reference evidence="2" key="1">
    <citation type="submission" date="2023-07" db="EMBL/GenBank/DDBJ databases">
        <title>Chromosome-level Genome Assembly of Striped Snakehead (Channa striata).</title>
        <authorList>
            <person name="Liu H."/>
        </authorList>
    </citation>
    <scope>NUCLEOTIDE SEQUENCE</scope>
    <source>
        <strain evidence="2">Gz</strain>
        <tissue evidence="2">Muscle</tissue>
    </source>
</reference>
<organism evidence="2 3">
    <name type="scientific">Channa striata</name>
    <name type="common">Snakehead murrel</name>
    <name type="synonym">Ophicephalus striatus</name>
    <dbReference type="NCBI Taxonomy" id="64152"/>
    <lineage>
        <taxon>Eukaryota</taxon>
        <taxon>Metazoa</taxon>
        <taxon>Chordata</taxon>
        <taxon>Craniata</taxon>
        <taxon>Vertebrata</taxon>
        <taxon>Euteleostomi</taxon>
        <taxon>Actinopterygii</taxon>
        <taxon>Neopterygii</taxon>
        <taxon>Teleostei</taxon>
        <taxon>Neoteleostei</taxon>
        <taxon>Acanthomorphata</taxon>
        <taxon>Anabantaria</taxon>
        <taxon>Anabantiformes</taxon>
        <taxon>Channoidei</taxon>
        <taxon>Channidae</taxon>
        <taxon>Channa</taxon>
    </lineage>
</organism>
<feature type="region of interest" description="Disordered" evidence="1">
    <location>
        <begin position="34"/>
        <end position="70"/>
    </location>
</feature>